<protein>
    <recommendedName>
        <fullName evidence="4">Protein sleepless</fullName>
    </recommendedName>
</protein>
<dbReference type="AlphaFoldDB" id="A0A1B0CI31"/>
<dbReference type="EMBL" id="AJWK01013014">
    <property type="status" value="NOT_ANNOTATED_CDS"/>
    <property type="molecule type" value="Genomic_DNA"/>
</dbReference>
<name>A0A1B0CI31_LUTLO</name>
<keyword evidence="3" id="KW-1185">Reference proteome</keyword>
<proteinExistence type="predicted"/>
<evidence type="ECO:0008006" key="4">
    <source>
        <dbReference type="Google" id="ProtNLM"/>
    </source>
</evidence>
<dbReference type="EnsemblMetazoa" id="LLOJ004093-RA">
    <property type="protein sequence ID" value="LLOJ004093-PA"/>
    <property type="gene ID" value="LLOJ004093"/>
</dbReference>
<sequence length="124" mass="14112">MISDALLSSHEMLCGNLVFNSTLKCYLCEATRDPQCADNPQTYHVLDCEKMLGQNSENVRCLTVKNKDIILHRPYAIRTCAAAGVCNSSRRSDGSYFLRAFMLYNYFQPGYSCEECNSDYCNNY</sequence>
<evidence type="ECO:0000313" key="2">
    <source>
        <dbReference type="EnsemblMetazoa" id="LLOJ004093-PA"/>
    </source>
</evidence>
<dbReference type="Gene3D" id="2.10.60.10">
    <property type="entry name" value="CD59"/>
    <property type="match status" value="1"/>
</dbReference>
<dbReference type="Proteomes" id="UP000092461">
    <property type="component" value="Unassembled WGS sequence"/>
</dbReference>
<organism evidence="2 3">
    <name type="scientific">Lutzomyia longipalpis</name>
    <name type="common">Sand fly</name>
    <dbReference type="NCBI Taxonomy" id="7200"/>
    <lineage>
        <taxon>Eukaryota</taxon>
        <taxon>Metazoa</taxon>
        <taxon>Ecdysozoa</taxon>
        <taxon>Arthropoda</taxon>
        <taxon>Hexapoda</taxon>
        <taxon>Insecta</taxon>
        <taxon>Pterygota</taxon>
        <taxon>Neoptera</taxon>
        <taxon>Endopterygota</taxon>
        <taxon>Diptera</taxon>
        <taxon>Nematocera</taxon>
        <taxon>Psychodoidea</taxon>
        <taxon>Psychodidae</taxon>
        <taxon>Lutzomyia</taxon>
        <taxon>Lutzomyia</taxon>
    </lineage>
</organism>
<accession>A0A1B0CI31</accession>
<reference evidence="3" key="1">
    <citation type="submission" date="2012-05" db="EMBL/GenBank/DDBJ databases">
        <title>Whole Genome Assembly of Lutzomyia longipalpis.</title>
        <authorList>
            <person name="Richards S."/>
            <person name="Qu C."/>
            <person name="Dillon R."/>
            <person name="Worley K."/>
            <person name="Scherer S."/>
            <person name="Batterton M."/>
            <person name="Taylor A."/>
            <person name="Hawes A."/>
            <person name="Hernandez B."/>
            <person name="Kovar C."/>
            <person name="Mandapat C."/>
            <person name="Pham C."/>
            <person name="Qu C."/>
            <person name="Jing C."/>
            <person name="Bess C."/>
            <person name="Bandaranaike D."/>
            <person name="Ngo D."/>
            <person name="Ongeri F."/>
            <person name="Arias F."/>
            <person name="Lara F."/>
            <person name="Weissenberger G."/>
            <person name="Kamau G."/>
            <person name="Han H."/>
            <person name="Shen H."/>
            <person name="Dinh H."/>
            <person name="Khalil I."/>
            <person name="Jones J."/>
            <person name="Shafer J."/>
            <person name="Jayaseelan J."/>
            <person name="Quiroz J."/>
            <person name="Blankenburg K."/>
            <person name="Nguyen L."/>
            <person name="Jackson L."/>
            <person name="Francisco L."/>
            <person name="Tang L.-Y."/>
            <person name="Pu L.-L."/>
            <person name="Perales L."/>
            <person name="Lorensuhewa L."/>
            <person name="Munidasa M."/>
            <person name="Coyle M."/>
            <person name="Taylor M."/>
            <person name="Puazo M."/>
            <person name="Firestine M."/>
            <person name="Scheel M."/>
            <person name="Javaid M."/>
            <person name="Wang M."/>
            <person name="Li M."/>
            <person name="Tabassum N."/>
            <person name="Saada N."/>
            <person name="Osuji N."/>
            <person name="Aqrawi P."/>
            <person name="Fu Q."/>
            <person name="Thornton R."/>
            <person name="Raj R."/>
            <person name="Goodspeed R."/>
            <person name="Mata R."/>
            <person name="Najjar R."/>
            <person name="Gubbala S."/>
            <person name="Lee S."/>
            <person name="Denson S."/>
            <person name="Patil S."/>
            <person name="Macmil S."/>
            <person name="Qi S."/>
            <person name="Matskevitch T."/>
            <person name="Palculict T."/>
            <person name="Mathew T."/>
            <person name="Vee V."/>
            <person name="Velamala V."/>
            <person name="Korchina V."/>
            <person name="Cai W."/>
            <person name="Liu W."/>
            <person name="Dai W."/>
            <person name="Zou X."/>
            <person name="Zhu Y."/>
            <person name="Zhang Y."/>
            <person name="Wu Y.-Q."/>
            <person name="Xin Y."/>
            <person name="Nazarath L."/>
            <person name="Kovar C."/>
            <person name="Han Y."/>
            <person name="Muzny D."/>
            <person name="Gibbs R."/>
        </authorList>
    </citation>
    <scope>NUCLEOTIDE SEQUENCE [LARGE SCALE GENOMIC DNA]</scope>
    <source>
        <strain evidence="3">Jacobina</strain>
    </source>
</reference>
<reference evidence="2" key="3">
    <citation type="submission" date="2020-05" db="UniProtKB">
        <authorList>
            <consortium name="EnsemblMetazoa"/>
        </authorList>
    </citation>
    <scope>IDENTIFICATION</scope>
    <source>
        <strain evidence="2">Jacobina</strain>
    </source>
</reference>
<evidence type="ECO:0000313" key="3">
    <source>
        <dbReference type="Proteomes" id="UP000092461"/>
    </source>
</evidence>
<dbReference type="VEuPathDB" id="VectorBase:LLOJ004093"/>
<dbReference type="EMBL" id="GITU01004247">
    <property type="protein sequence ID" value="MBC1172950.1"/>
    <property type="molecule type" value="Transcribed_RNA"/>
</dbReference>
<evidence type="ECO:0000313" key="1">
    <source>
        <dbReference type="EMBL" id="MBC1172950.1"/>
    </source>
</evidence>
<reference evidence="1" key="2">
    <citation type="journal article" date="2020" name="BMC">
        <title>Leishmania infection induces a limited differential gene expression in the sand fly midgut.</title>
        <authorList>
            <person name="Coutinho-Abreu I.V."/>
            <person name="Serafim T.D."/>
            <person name="Meneses C."/>
            <person name="Kamhawi S."/>
            <person name="Oliveira F."/>
            <person name="Valenzuela J.G."/>
        </authorList>
    </citation>
    <scope>NUCLEOTIDE SEQUENCE</scope>
    <source>
        <strain evidence="1">Jacobina</strain>
        <tissue evidence="1">Midgut</tissue>
    </source>
</reference>
<dbReference type="InterPro" id="IPR045860">
    <property type="entry name" value="Snake_toxin-like_sf"/>
</dbReference>